<dbReference type="AlphaFoldDB" id="A0A5C5WK01"/>
<gene>
    <name evidence="1" type="ORF">Pla22_29230</name>
</gene>
<name>A0A5C5WK01_9BACT</name>
<protein>
    <submittedName>
        <fullName evidence="1">Uncharacterized protein</fullName>
    </submittedName>
</protein>
<comment type="caution">
    <text evidence="1">The sequence shown here is derived from an EMBL/GenBank/DDBJ whole genome shotgun (WGS) entry which is preliminary data.</text>
</comment>
<dbReference type="EMBL" id="SJPI01000002">
    <property type="protein sequence ID" value="TWT50182.1"/>
    <property type="molecule type" value="Genomic_DNA"/>
</dbReference>
<dbReference type="Proteomes" id="UP000316598">
    <property type="component" value="Unassembled WGS sequence"/>
</dbReference>
<organism evidence="1 2">
    <name type="scientific">Rubripirellula amarantea</name>
    <dbReference type="NCBI Taxonomy" id="2527999"/>
    <lineage>
        <taxon>Bacteria</taxon>
        <taxon>Pseudomonadati</taxon>
        <taxon>Planctomycetota</taxon>
        <taxon>Planctomycetia</taxon>
        <taxon>Pirellulales</taxon>
        <taxon>Pirellulaceae</taxon>
        <taxon>Rubripirellula</taxon>
    </lineage>
</organism>
<evidence type="ECO:0000313" key="1">
    <source>
        <dbReference type="EMBL" id="TWT50182.1"/>
    </source>
</evidence>
<evidence type="ECO:0000313" key="2">
    <source>
        <dbReference type="Proteomes" id="UP000316598"/>
    </source>
</evidence>
<reference evidence="1 2" key="1">
    <citation type="submission" date="2019-02" db="EMBL/GenBank/DDBJ databases">
        <title>Deep-cultivation of Planctomycetes and their phenomic and genomic characterization uncovers novel biology.</title>
        <authorList>
            <person name="Wiegand S."/>
            <person name="Jogler M."/>
            <person name="Boedeker C."/>
            <person name="Pinto D."/>
            <person name="Vollmers J."/>
            <person name="Rivas-Marin E."/>
            <person name="Kohn T."/>
            <person name="Peeters S.H."/>
            <person name="Heuer A."/>
            <person name="Rast P."/>
            <person name="Oberbeckmann S."/>
            <person name="Bunk B."/>
            <person name="Jeske O."/>
            <person name="Meyerdierks A."/>
            <person name="Storesund J.E."/>
            <person name="Kallscheuer N."/>
            <person name="Luecker S."/>
            <person name="Lage O.M."/>
            <person name="Pohl T."/>
            <person name="Merkel B.J."/>
            <person name="Hornburger P."/>
            <person name="Mueller R.-W."/>
            <person name="Bruemmer F."/>
            <person name="Labrenz M."/>
            <person name="Spormann A.M."/>
            <person name="Op Den Camp H."/>
            <person name="Overmann J."/>
            <person name="Amann R."/>
            <person name="Jetten M.S.M."/>
            <person name="Mascher T."/>
            <person name="Medema M.H."/>
            <person name="Devos D.P."/>
            <person name="Kaster A.-K."/>
            <person name="Ovreas L."/>
            <person name="Rohde M."/>
            <person name="Galperin M.Y."/>
            <person name="Jogler C."/>
        </authorList>
    </citation>
    <scope>NUCLEOTIDE SEQUENCE [LARGE SCALE GENOMIC DNA]</scope>
    <source>
        <strain evidence="1 2">Pla22</strain>
    </source>
</reference>
<sequence>MAPDRQLRLTPFADLQIPNIKWCEDHRRSFRVEKLTRNHASGACVIAFEMLRNSFSDKL</sequence>
<keyword evidence="2" id="KW-1185">Reference proteome</keyword>
<accession>A0A5C5WK01</accession>
<proteinExistence type="predicted"/>